<dbReference type="InterPro" id="IPR004089">
    <property type="entry name" value="MCPsignal_dom"/>
</dbReference>
<feature type="transmembrane region" description="Helical" evidence="4">
    <location>
        <begin position="84"/>
        <end position="104"/>
    </location>
</feature>
<gene>
    <name evidence="6" type="ORF">B5M42_23135</name>
</gene>
<dbReference type="EMBL" id="MYFO01000051">
    <property type="protein sequence ID" value="TFE83345.1"/>
    <property type="molecule type" value="Genomic_DNA"/>
</dbReference>
<dbReference type="Gene3D" id="1.10.287.950">
    <property type="entry name" value="Methyl-accepting chemotaxis protein"/>
    <property type="match status" value="1"/>
</dbReference>
<dbReference type="PANTHER" id="PTHR32089">
    <property type="entry name" value="METHYL-ACCEPTING CHEMOTAXIS PROTEIN MCPB"/>
    <property type="match status" value="1"/>
</dbReference>
<dbReference type="Proteomes" id="UP000298246">
    <property type="component" value="Unassembled WGS sequence"/>
</dbReference>
<keyword evidence="4" id="KW-0472">Membrane</keyword>
<dbReference type="SUPFAM" id="SSF58104">
    <property type="entry name" value="Methyl-accepting chemotaxis protein (MCP) signaling domain"/>
    <property type="match status" value="1"/>
</dbReference>
<feature type="transmembrane region" description="Helical" evidence="4">
    <location>
        <begin position="163"/>
        <end position="184"/>
    </location>
</feature>
<dbReference type="OrthoDB" id="242546at2"/>
<keyword evidence="4" id="KW-1133">Transmembrane helix</keyword>
<evidence type="ECO:0000313" key="6">
    <source>
        <dbReference type="EMBL" id="TFE83345.1"/>
    </source>
</evidence>
<keyword evidence="1 2" id="KW-0807">Transducer</keyword>
<evidence type="ECO:0000256" key="1">
    <source>
        <dbReference type="ARBA" id="ARBA00023224"/>
    </source>
</evidence>
<protein>
    <recommendedName>
        <fullName evidence="5">Methyl-accepting transducer domain-containing protein</fullName>
    </recommendedName>
</protein>
<evidence type="ECO:0000256" key="3">
    <source>
        <dbReference type="SAM" id="Coils"/>
    </source>
</evidence>
<dbReference type="SMART" id="SM00283">
    <property type="entry name" value="MA"/>
    <property type="match status" value="1"/>
</dbReference>
<keyword evidence="3" id="KW-0175">Coiled coil</keyword>
<feature type="transmembrane region" description="Helical" evidence="4">
    <location>
        <begin position="32"/>
        <end position="52"/>
    </location>
</feature>
<accession>A0A4Y8PRA0</accession>
<evidence type="ECO:0000256" key="4">
    <source>
        <dbReference type="SAM" id="Phobius"/>
    </source>
</evidence>
<name>A0A4Y8PRA0_9BACL</name>
<organism evidence="6 7">
    <name type="scientific">Paenibacillus athensensis</name>
    <dbReference type="NCBI Taxonomy" id="1967502"/>
    <lineage>
        <taxon>Bacteria</taxon>
        <taxon>Bacillati</taxon>
        <taxon>Bacillota</taxon>
        <taxon>Bacilli</taxon>
        <taxon>Bacillales</taxon>
        <taxon>Paenibacillaceae</taxon>
        <taxon>Paenibacillus</taxon>
    </lineage>
</organism>
<keyword evidence="7" id="KW-1185">Reference proteome</keyword>
<reference evidence="6 7" key="1">
    <citation type="submission" date="2017-03" db="EMBL/GenBank/DDBJ databases">
        <title>Isolation of Levoglucosan Utilizing Bacteria.</title>
        <authorList>
            <person name="Arya A.S."/>
        </authorList>
    </citation>
    <scope>NUCLEOTIDE SEQUENCE [LARGE SCALE GENOMIC DNA]</scope>
    <source>
        <strain evidence="6 7">MEC069</strain>
    </source>
</reference>
<feature type="coiled-coil region" evidence="3">
    <location>
        <begin position="465"/>
        <end position="499"/>
    </location>
</feature>
<evidence type="ECO:0000256" key="2">
    <source>
        <dbReference type="PROSITE-ProRule" id="PRU00284"/>
    </source>
</evidence>
<dbReference type="PROSITE" id="PS50111">
    <property type="entry name" value="CHEMOTAXIS_TRANSDUC_2"/>
    <property type="match status" value="1"/>
</dbReference>
<evidence type="ECO:0000313" key="7">
    <source>
        <dbReference type="Proteomes" id="UP000298246"/>
    </source>
</evidence>
<feature type="domain" description="Methyl-accepting transducer" evidence="5">
    <location>
        <begin position="226"/>
        <end position="476"/>
    </location>
</feature>
<sequence length="505" mass="55726">MKSVLQHAENRDDGPQAGSFSLRDQDVIRRNFIVFLAMAATTLLVYLSVFALNGVADASTWTIVILQTVFCGAYAALHFSKKLIHYLCYLAVLSCGVSTTVVIFQNPNATNVFSIYYFMITILIFMKMTPWLVSAAWSLGLMIYMLTAQKDQLHLDEQTAPTYIIYFILLGIAMFAVLKVSAFMTRNTEIARDEAEKLNKEQETAREQALKQIALITDHLNQISKTGEEDSTSFDEMNSAFQEIASGAGDQVDSTLAITDSIGNMNDLVQQMSGSIHTLLNKTSEAADLSDQGKDRMEHLSATFTAFTQDIEAVSQDTSQLIDRLNETSQFSATIQDIANQTNLLSLNASIEAARAGEHGKGFAVVAMEIRKLADLTAKSAERISEQLREFTGLSSQTRQRMDQVAIRMQQSNEITEQTKHAFESITDSVAMLKELSTSYGSLMDRISNSSTSIGDATSNLASISQQASATLEQLSATLQSLLQNNRNSLVRIKEAETNLRKVIN</sequence>
<keyword evidence="4" id="KW-0812">Transmembrane</keyword>
<dbReference type="Pfam" id="PF00015">
    <property type="entry name" value="MCPsignal"/>
    <property type="match status" value="1"/>
</dbReference>
<feature type="transmembrane region" description="Helical" evidence="4">
    <location>
        <begin position="58"/>
        <end position="77"/>
    </location>
</feature>
<dbReference type="GO" id="GO:0007165">
    <property type="term" value="P:signal transduction"/>
    <property type="evidence" value="ECO:0007669"/>
    <property type="project" value="UniProtKB-KW"/>
</dbReference>
<feature type="transmembrane region" description="Helical" evidence="4">
    <location>
        <begin position="116"/>
        <end position="142"/>
    </location>
</feature>
<dbReference type="GO" id="GO:0016020">
    <property type="term" value="C:membrane"/>
    <property type="evidence" value="ECO:0007669"/>
    <property type="project" value="InterPro"/>
</dbReference>
<comment type="caution">
    <text evidence="6">The sequence shown here is derived from an EMBL/GenBank/DDBJ whole genome shotgun (WGS) entry which is preliminary data.</text>
</comment>
<proteinExistence type="predicted"/>
<evidence type="ECO:0000259" key="5">
    <source>
        <dbReference type="PROSITE" id="PS50111"/>
    </source>
</evidence>
<dbReference type="AlphaFoldDB" id="A0A4Y8PRA0"/>
<dbReference type="RefSeq" id="WP_134757239.1">
    <property type="nucleotide sequence ID" value="NZ_MYFO02000003.1"/>
</dbReference>
<dbReference type="PANTHER" id="PTHR32089:SF112">
    <property type="entry name" value="LYSOZYME-LIKE PROTEIN-RELATED"/>
    <property type="match status" value="1"/>
</dbReference>